<evidence type="ECO:0000313" key="2">
    <source>
        <dbReference type="EMBL" id="CAG8715554.1"/>
    </source>
</evidence>
<dbReference type="AlphaFoldDB" id="A0A9N9I164"/>
<dbReference type="GO" id="GO:0006313">
    <property type="term" value="P:DNA transposition"/>
    <property type="evidence" value="ECO:0007669"/>
    <property type="project" value="InterPro"/>
</dbReference>
<comment type="caution">
    <text evidence="2">The sequence shown here is derived from an EMBL/GenBank/DDBJ whole genome shotgun (WGS) entry which is preliminary data.</text>
</comment>
<dbReference type="InterPro" id="IPR002492">
    <property type="entry name" value="Transposase_Tc1-like"/>
</dbReference>
<keyword evidence="3" id="KW-1185">Reference proteome</keyword>
<organism evidence="2 3">
    <name type="scientific">Funneliformis mosseae</name>
    <name type="common">Endomycorrhizal fungus</name>
    <name type="synonym">Glomus mosseae</name>
    <dbReference type="NCBI Taxonomy" id="27381"/>
    <lineage>
        <taxon>Eukaryota</taxon>
        <taxon>Fungi</taxon>
        <taxon>Fungi incertae sedis</taxon>
        <taxon>Mucoromycota</taxon>
        <taxon>Glomeromycotina</taxon>
        <taxon>Glomeromycetes</taxon>
        <taxon>Glomerales</taxon>
        <taxon>Glomeraceae</taxon>
        <taxon>Funneliformis</taxon>
    </lineage>
</organism>
<feature type="domain" description="Transposase Tc1-like" evidence="1">
    <location>
        <begin position="46"/>
        <end position="102"/>
    </location>
</feature>
<sequence>MVKTRELKPEEKGGIVALLNNNFINAQITKRIKIPDSIVPTKRKNRLLIREVMRNRRAPLRELTSNVGFNVSTTTASNYLHEAVIKSHVAAKKPFISDENRK</sequence>
<dbReference type="EMBL" id="CAJVPP010011795">
    <property type="protein sequence ID" value="CAG8715554.1"/>
    <property type="molecule type" value="Genomic_DNA"/>
</dbReference>
<proteinExistence type="predicted"/>
<accession>A0A9N9I164</accession>
<evidence type="ECO:0000313" key="3">
    <source>
        <dbReference type="Proteomes" id="UP000789375"/>
    </source>
</evidence>
<evidence type="ECO:0000259" key="1">
    <source>
        <dbReference type="Pfam" id="PF01498"/>
    </source>
</evidence>
<dbReference type="Proteomes" id="UP000789375">
    <property type="component" value="Unassembled WGS sequence"/>
</dbReference>
<name>A0A9N9I164_FUNMO</name>
<dbReference type="Pfam" id="PF01498">
    <property type="entry name" value="HTH_Tnp_Tc3_2"/>
    <property type="match status" value="1"/>
</dbReference>
<reference evidence="2" key="1">
    <citation type="submission" date="2021-06" db="EMBL/GenBank/DDBJ databases">
        <authorList>
            <person name="Kallberg Y."/>
            <person name="Tangrot J."/>
            <person name="Rosling A."/>
        </authorList>
    </citation>
    <scope>NUCLEOTIDE SEQUENCE</scope>
    <source>
        <strain evidence="2">87-6 pot B 2015</strain>
    </source>
</reference>
<dbReference type="GO" id="GO:0003677">
    <property type="term" value="F:DNA binding"/>
    <property type="evidence" value="ECO:0007669"/>
    <property type="project" value="InterPro"/>
</dbReference>
<gene>
    <name evidence="2" type="ORF">FMOSSE_LOCUS14611</name>
</gene>
<protein>
    <submittedName>
        <fullName evidence="2">10545_t:CDS:1</fullName>
    </submittedName>
</protein>
<dbReference type="GO" id="GO:0015074">
    <property type="term" value="P:DNA integration"/>
    <property type="evidence" value="ECO:0007669"/>
    <property type="project" value="InterPro"/>
</dbReference>